<evidence type="ECO:0008006" key="4">
    <source>
        <dbReference type="Google" id="ProtNLM"/>
    </source>
</evidence>
<dbReference type="Proteomes" id="UP001139031">
    <property type="component" value="Unassembled WGS sequence"/>
</dbReference>
<feature type="transmembrane region" description="Helical" evidence="1">
    <location>
        <begin position="51"/>
        <end position="68"/>
    </location>
</feature>
<keyword evidence="1" id="KW-0812">Transmembrane</keyword>
<keyword evidence="3" id="KW-1185">Reference proteome</keyword>
<name>A0ABS7TP53_9BACT</name>
<gene>
    <name evidence="2" type="ORF">K7C98_11320</name>
</gene>
<protein>
    <recommendedName>
        <fullName evidence="4">PH domain-containing protein</fullName>
    </recommendedName>
</protein>
<accession>A0ABS7TP53</accession>
<evidence type="ECO:0000313" key="3">
    <source>
        <dbReference type="Proteomes" id="UP001139031"/>
    </source>
</evidence>
<dbReference type="EMBL" id="JAIRAU010000009">
    <property type="protein sequence ID" value="MBZ5709846.1"/>
    <property type="molecule type" value="Genomic_DNA"/>
</dbReference>
<evidence type="ECO:0000256" key="1">
    <source>
        <dbReference type="SAM" id="Phobius"/>
    </source>
</evidence>
<keyword evidence="1" id="KW-1133">Transmembrane helix</keyword>
<dbReference type="RefSeq" id="WP_224191618.1">
    <property type="nucleotide sequence ID" value="NZ_JAIRAU010000009.1"/>
</dbReference>
<comment type="caution">
    <text evidence="2">The sequence shown here is derived from an EMBL/GenBank/DDBJ whole genome shotgun (WGS) entry which is preliminary data.</text>
</comment>
<keyword evidence="1" id="KW-0472">Membrane</keyword>
<reference evidence="2" key="1">
    <citation type="submission" date="2021-08" db="EMBL/GenBank/DDBJ databases">
        <authorList>
            <person name="Stevens D.C."/>
        </authorList>
    </citation>
    <scope>NUCLEOTIDE SEQUENCE</scope>
    <source>
        <strain evidence="2">DSM 53165</strain>
    </source>
</reference>
<sequence>MFIRLRAARPEDWTGKLSDFLVGLVFLSASVAVLLVRLPDAWVAAVDGRSWIIRVGLVLLLLWLNQWVGNIIRTVLPRAPYLFGRTLTVRERGRRVRLPVREIARVYVEPRPPGERDTFVVALKNGETYDLCPIAWQGAARLYARLARALPRPAA</sequence>
<feature type="transmembrane region" description="Helical" evidence="1">
    <location>
        <begin position="20"/>
        <end position="39"/>
    </location>
</feature>
<proteinExistence type="predicted"/>
<evidence type="ECO:0000313" key="2">
    <source>
        <dbReference type="EMBL" id="MBZ5709846.1"/>
    </source>
</evidence>
<organism evidence="2 3">
    <name type="scientific">Nannocystis pusilla</name>
    <dbReference type="NCBI Taxonomy" id="889268"/>
    <lineage>
        <taxon>Bacteria</taxon>
        <taxon>Pseudomonadati</taxon>
        <taxon>Myxococcota</taxon>
        <taxon>Polyangia</taxon>
        <taxon>Nannocystales</taxon>
        <taxon>Nannocystaceae</taxon>
        <taxon>Nannocystis</taxon>
    </lineage>
</organism>